<dbReference type="RefSeq" id="WP_207667978.1">
    <property type="nucleotide sequence ID" value="NZ_CALCQM010000059.1"/>
</dbReference>
<evidence type="ECO:0000256" key="5">
    <source>
        <dbReference type="ARBA" id="ARBA00022692"/>
    </source>
</evidence>
<evidence type="ECO:0000313" key="13">
    <source>
        <dbReference type="Proteomes" id="UP000295500"/>
    </source>
</evidence>
<keyword evidence="8" id="KW-0811">Translocation</keyword>
<evidence type="ECO:0000256" key="6">
    <source>
        <dbReference type="ARBA" id="ARBA00022927"/>
    </source>
</evidence>
<feature type="transmembrane region" description="Helical" evidence="11">
    <location>
        <begin position="16"/>
        <end position="34"/>
    </location>
</feature>
<evidence type="ECO:0000256" key="10">
    <source>
        <dbReference type="SAM" id="MobiDB-lite"/>
    </source>
</evidence>
<sequence length="147" mass="16431">MKLGTILLATKSTTGFAFQMLILVAFIILMYFLLVRPQKKKEKTVKAMRDAIRVGDEVITIGGICGKIVKTKDETLIIQVGADKLKFEVMRWAVSSVVSKSNRPAESTAKEDFDDDEEETSRKSAPRRLKKVSSDKEESSDDAKKSE</sequence>
<evidence type="ECO:0000256" key="1">
    <source>
        <dbReference type="ARBA" id="ARBA00004162"/>
    </source>
</evidence>
<reference evidence="12 13" key="1">
    <citation type="submission" date="2019-03" db="EMBL/GenBank/DDBJ databases">
        <title>Genomic Encyclopedia of Type Strains, Phase IV (KMG-IV): sequencing the most valuable type-strain genomes for metagenomic binning, comparative biology and taxonomic classification.</title>
        <authorList>
            <person name="Goeker M."/>
        </authorList>
    </citation>
    <scope>NUCLEOTIDE SEQUENCE [LARGE SCALE GENOMIC DNA]</scope>
    <source>
        <strain evidence="12 13">DSM 28287</strain>
    </source>
</reference>
<dbReference type="AlphaFoldDB" id="A0A4R6Q7Q2"/>
<dbReference type="EMBL" id="SNXO01000006">
    <property type="protein sequence ID" value="TDP58548.1"/>
    <property type="molecule type" value="Genomic_DNA"/>
</dbReference>
<comment type="subcellular location">
    <subcellularLocation>
        <location evidence="1">Cell membrane</location>
        <topology evidence="1">Single-pass membrane protein</topology>
    </subcellularLocation>
</comment>
<evidence type="ECO:0000256" key="4">
    <source>
        <dbReference type="ARBA" id="ARBA00022475"/>
    </source>
</evidence>
<evidence type="ECO:0000256" key="2">
    <source>
        <dbReference type="ARBA" id="ARBA00006742"/>
    </source>
</evidence>
<feature type="compositionally biased region" description="Basic and acidic residues" evidence="10">
    <location>
        <begin position="132"/>
        <end position="147"/>
    </location>
</feature>
<evidence type="ECO:0000313" key="12">
    <source>
        <dbReference type="EMBL" id="TDP58548.1"/>
    </source>
</evidence>
<dbReference type="Pfam" id="PF02699">
    <property type="entry name" value="YajC"/>
    <property type="match status" value="1"/>
</dbReference>
<name>A0A4R6Q7Q2_9FIRM</name>
<keyword evidence="13" id="KW-1185">Reference proteome</keyword>
<keyword evidence="9 11" id="KW-0472">Membrane</keyword>
<dbReference type="GO" id="GO:0005886">
    <property type="term" value="C:plasma membrane"/>
    <property type="evidence" value="ECO:0007669"/>
    <property type="project" value="UniProtKB-SubCell"/>
</dbReference>
<organism evidence="12 13">
    <name type="scientific">Aminicella lysinilytica</name>
    <dbReference type="NCBI Taxonomy" id="433323"/>
    <lineage>
        <taxon>Bacteria</taxon>
        <taxon>Bacillati</taxon>
        <taxon>Bacillota</taxon>
        <taxon>Clostridia</taxon>
        <taxon>Peptostreptococcales</taxon>
        <taxon>Anaerovoracaceae</taxon>
        <taxon>Aminicella</taxon>
    </lineage>
</organism>
<evidence type="ECO:0000256" key="8">
    <source>
        <dbReference type="ARBA" id="ARBA00023010"/>
    </source>
</evidence>
<evidence type="ECO:0000256" key="11">
    <source>
        <dbReference type="SAM" id="Phobius"/>
    </source>
</evidence>
<gene>
    <name evidence="12" type="ORF">EV211_10657</name>
</gene>
<comment type="similarity">
    <text evidence="2">Belongs to the YajC family.</text>
</comment>
<keyword evidence="7 11" id="KW-1133">Transmembrane helix</keyword>
<dbReference type="Proteomes" id="UP000295500">
    <property type="component" value="Unassembled WGS sequence"/>
</dbReference>
<keyword evidence="4" id="KW-1003">Cell membrane</keyword>
<keyword evidence="3" id="KW-0813">Transport</keyword>
<keyword evidence="6" id="KW-0653">Protein transport</keyword>
<evidence type="ECO:0000256" key="9">
    <source>
        <dbReference type="ARBA" id="ARBA00023136"/>
    </source>
</evidence>
<dbReference type="InterPro" id="IPR003849">
    <property type="entry name" value="Preprotein_translocase_YajC"/>
</dbReference>
<evidence type="ECO:0000256" key="3">
    <source>
        <dbReference type="ARBA" id="ARBA00022448"/>
    </source>
</evidence>
<dbReference type="PANTHER" id="PTHR33909">
    <property type="entry name" value="SEC TRANSLOCON ACCESSORY COMPLEX SUBUNIT YAJC"/>
    <property type="match status" value="1"/>
</dbReference>
<feature type="region of interest" description="Disordered" evidence="10">
    <location>
        <begin position="97"/>
        <end position="147"/>
    </location>
</feature>
<accession>A0A4R6Q7Q2</accession>
<comment type="caution">
    <text evidence="12">The sequence shown here is derived from an EMBL/GenBank/DDBJ whole genome shotgun (WGS) entry which is preliminary data.</text>
</comment>
<protein>
    <submittedName>
        <fullName evidence="12">Preprotein translocase YajC subunit</fullName>
    </submittedName>
</protein>
<evidence type="ECO:0000256" key="7">
    <source>
        <dbReference type="ARBA" id="ARBA00022989"/>
    </source>
</evidence>
<dbReference type="GO" id="GO:0015031">
    <property type="term" value="P:protein transport"/>
    <property type="evidence" value="ECO:0007669"/>
    <property type="project" value="UniProtKB-KW"/>
</dbReference>
<dbReference type="PRINTS" id="PR01853">
    <property type="entry name" value="YAJCTRNLCASE"/>
</dbReference>
<proteinExistence type="inferred from homology"/>
<keyword evidence="5 11" id="KW-0812">Transmembrane</keyword>
<dbReference type="SMART" id="SM01323">
    <property type="entry name" value="YajC"/>
    <property type="match status" value="1"/>
</dbReference>
<dbReference type="PANTHER" id="PTHR33909:SF1">
    <property type="entry name" value="SEC TRANSLOCON ACCESSORY COMPLEX SUBUNIT YAJC"/>
    <property type="match status" value="1"/>
</dbReference>
<dbReference type="NCBIfam" id="TIGR00739">
    <property type="entry name" value="yajC"/>
    <property type="match status" value="1"/>
</dbReference>